<feature type="compositionally biased region" description="Polar residues" evidence="2">
    <location>
        <begin position="94"/>
        <end position="128"/>
    </location>
</feature>
<feature type="region of interest" description="Disordered" evidence="2">
    <location>
        <begin position="94"/>
        <end position="161"/>
    </location>
</feature>
<evidence type="ECO:0000259" key="3">
    <source>
        <dbReference type="PROSITE" id="PS50048"/>
    </source>
</evidence>
<evidence type="ECO:0000313" key="5">
    <source>
        <dbReference type="Proteomes" id="UP000070501"/>
    </source>
</evidence>
<dbReference type="PROSITE" id="PS50048">
    <property type="entry name" value="ZN2_CY6_FUNGAL_2"/>
    <property type="match status" value="1"/>
</dbReference>
<dbReference type="GO" id="GO:0008270">
    <property type="term" value="F:zinc ion binding"/>
    <property type="evidence" value="ECO:0007669"/>
    <property type="project" value="InterPro"/>
</dbReference>
<dbReference type="CDD" id="cd00067">
    <property type="entry name" value="GAL4"/>
    <property type="match status" value="1"/>
</dbReference>
<evidence type="ECO:0000313" key="4">
    <source>
        <dbReference type="EMBL" id="KXJ85569.1"/>
    </source>
</evidence>
<dbReference type="CDD" id="cd12148">
    <property type="entry name" value="fungal_TF_MHR"/>
    <property type="match status" value="1"/>
</dbReference>
<dbReference type="InterPro" id="IPR001138">
    <property type="entry name" value="Zn2Cys6_DnaBD"/>
</dbReference>
<gene>
    <name evidence="4" type="ORF">Micbo1qcDRAFT_221982</name>
</gene>
<evidence type="ECO:0000256" key="2">
    <source>
        <dbReference type="SAM" id="MobiDB-lite"/>
    </source>
</evidence>
<dbReference type="InterPro" id="IPR050987">
    <property type="entry name" value="AtrR-like"/>
</dbReference>
<protein>
    <recommendedName>
        <fullName evidence="3">Zn(2)-C6 fungal-type domain-containing protein</fullName>
    </recommendedName>
</protein>
<dbReference type="EMBL" id="KQ964279">
    <property type="protein sequence ID" value="KXJ85569.1"/>
    <property type="molecule type" value="Genomic_DNA"/>
</dbReference>
<reference evidence="5" key="1">
    <citation type="submission" date="2016-02" db="EMBL/GenBank/DDBJ databases">
        <title>Draft genome sequence of Microdochium bolleyi, a fungal endophyte of beachgrass.</title>
        <authorList>
            <consortium name="DOE Joint Genome Institute"/>
            <person name="David A.S."/>
            <person name="May G."/>
            <person name="Haridas S."/>
            <person name="Lim J."/>
            <person name="Wang M."/>
            <person name="Labutti K."/>
            <person name="Lipzen A."/>
            <person name="Barry K."/>
            <person name="Grigoriev I.V."/>
        </authorList>
    </citation>
    <scope>NUCLEOTIDE SEQUENCE [LARGE SCALE GENOMIC DNA]</scope>
    <source>
        <strain evidence="5">J235TASD1</strain>
    </source>
</reference>
<dbReference type="InParanoid" id="A0A136ILQ0"/>
<dbReference type="Proteomes" id="UP000070501">
    <property type="component" value="Unassembled WGS sequence"/>
</dbReference>
<dbReference type="PANTHER" id="PTHR46910">
    <property type="entry name" value="TRANSCRIPTION FACTOR PDR1"/>
    <property type="match status" value="1"/>
</dbReference>
<dbReference type="SUPFAM" id="SSF57701">
    <property type="entry name" value="Zn2/Cys6 DNA-binding domain"/>
    <property type="match status" value="1"/>
</dbReference>
<name>A0A136ILQ0_9PEZI</name>
<dbReference type="Pfam" id="PF00172">
    <property type="entry name" value="Zn_clus"/>
    <property type="match status" value="1"/>
</dbReference>
<feature type="compositionally biased region" description="Basic and acidic residues" evidence="2">
    <location>
        <begin position="37"/>
        <end position="47"/>
    </location>
</feature>
<dbReference type="SMART" id="SM00066">
    <property type="entry name" value="GAL4"/>
    <property type="match status" value="1"/>
</dbReference>
<proteinExistence type="predicted"/>
<sequence length="711" mass="77115">MSRPSPARGQHRSTIAHGGGHQSETESSKDQTQACRRCNEKKTRCDKRWPTCSVCARRNVECVYTGAPRRRGPGKSKQHVQQLEERLRRMETMLQVQQQQHADASGSPSCSSQNTAQSSTAGSETLESPSALLGSASKGTETSALKQPDHGAIGPALPVSSSGVSAPPSSALAWFKDKVSNSLGKPGFIAKSRVRAYSTDEIAWFVAPLLDEINSQFPIFDVDRLVARIEDSAASQKQGPAWTTLVESIIARVTLVRAASDGIRRCYEMAWDFMASSLKRLPSLMLDNSAGTGADVIDALLSMAFFARGTADTKTTAMLVRCGLQAHWTLANDIVSATEVDEKTRDSAARKLWALYTIDQELSLNHGMPPAIRHHDIDTRLFPIEDHATSASRTPVHYRPRGLFWARVRLSIALADIHERLYSPDASLLNSEATLAHAHQLHEMLHALVLDICPTTASSIPRAGLESSVPPCFGLDSALTLGDVSVVSLHYAFCNASSMVYSAVARAPGLPGHTREQATRYCLAAARSTLMAPQASSPATLPDMWQLLVYPVAAALTLLDFLLNSPPGIATDVELIEDAKLVAQLEHHVRDTATAKGYPLDSLVAGCREASRLALLAAGDPDLRPVDAILVYEYRAYVVDKQKVRDTLSRVTHPIYVAQGLMGNLPTRDYLVARELAGLLLGEDYMTALPPHRAPFAPDILHFDAMASLAP</sequence>
<feature type="domain" description="Zn(2)-C6 fungal-type" evidence="3">
    <location>
        <begin position="34"/>
        <end position="64"/>
    </location>
</feature>
<dbReference type="OrthoDB" id="3266505at2759"/>
<dbReference type="Gene3D" id="4.10.240.10">
    <property type="entry name" value="Zn(2)-C6 fungal-type DNA-binding domain"/>
    <property type="match status" value="1"/>
</dbReference>
<dbReference type="PANTHER" id="PTHR46910:SF5">
    <property type="entry name" value="ZN(II)2CYS6 TRANSCRIPTION FACTOR (EUROFUNG)"/>
    <property type="match status" value="1"/>
</dbReference>
<dbReference type="InterPro" id="IPR036864">
    <property type="entry name" value="Zn2-C6_fun-type_DNA-bd_sf"/>
</dbReference>
<feature type="region of interest" description="Disordered" evidence="2">
    <location>
        <begin position="1"/>
        <end position="47"/>
    </location>
</feature>
<keyword evidence="1" id="KW-0539">Nucleus</keyword>
<accession>A0A136ILQ0</accession>
<evidence type="ECO:0000256" key="1">
    <source>
        <dbReference type="ARBA" id="ARBA00023242"/>
    </source>
</evidence>
<dbReference type="GO" id="GO:0000981">
    <property type="term" value="F:DNA-binding transcription factor activity, RNA polymerase II-specific"/>
    <property type="evidence" value="ECO:0007669"/>
    <property type="project" value="InterPro"/>
</dbReference>
<dbReference type="AlphaFoldDB" id="A0A136ILQ0"/>
<keyword evidence="5" id="KW-1185">Reference proteome</keyword>
<organism evidence="4 5">
    <name type="scientific">Microdochium bolleyi</name>
    <dbReference type="NCBI Taxonomy" id="196109"/>
    <lineage>
        <taxon>Eukaryota</taxon>
        <taxon>Fungi</taxon>
        <taxon>Dikarya</taxon>
        <taxon>Ascomycota</taxon>
        <taxon>Pezizomycotina</taxon>
        <taxon>Sordariomycetes</taxon>
        <taxon>Xylariomycetidae</taxon>
        <taxon>Xylariales</taxon>
        <taxon>Microdochiaceae</taxon>
        <taxon>Microdochium</taxon>
    </lineage>
</organism>